<protein>
    <submittedName>
        <fullName evidence="2">Uncharacterized protein</fullName>
    </submittedName>
</protein>
<evidence type="ECO:0000313" key="3">
    <source>
        <dbReference type="Proteomes" id="UP000275078"/>
    </source>
</evidence>
<dbReference type="AlphaFoldDB" id="A0A3N4HNG1"/>
<dbReference type="Proteomes" id="UP000275078">
    <property type="component" value="Unassembled WGS sequence"/>
</dbReference>
<organism evidence="2 3">
    <name type="scientific">Ascobolus immersus RN42</name>
    <dbReference type="NCBI Taxonomy" id="1160509"/>
    <lineage>
        <taxon>Eukaryota</taxon>
        <taxon>Fungi</taxon>
        <taxon>Dikarya</taxon>
        <taxon>Ascomycota</taxon>
        <taxon>Pezizomycotina</taxon>
        <taxon>Pezizomycetes</taxon>
        <taxon>Pezizales</taxon>
        <taxon>Ascobolaceae</taxon>
        <taxon>Ascobolus</taxon>
    </lineage>
</organism>
<name>A0A3N4HNG1_ASCIM</name>
<keyword evidence="1" id="KW-0812">Transmembrane</keyword>
<reference evidence="2 3" key="1">
    <citation type="journal article" date="2018" name="Nat. Ecol. Evol.">
        <title>Pezizomycetes genomes reveal the molecular basis of ectomycorrhizal truffle lifestyle.</title>
        <authorList>
            <person name="Murat C."/>
            <person name="Payen T."/>
            <person name="Noel B."/>
            <person name="Kuo A."/>
            <person name="Morin E."/>
            <person name="Chen J."/>
            <person name="Kohler A."/>
            <person name="Krizsan K."/>
            <person name="Balestrini R."/>
            <person name="Da Silva C."/>
            <person name="Montanini B."/>
            <person name="Hainaut M."/>
            <person name="Levati E."/>
            <person name="Barry K.W."/>
            <person name="Belfiori B."/>
            <person name="Cichocki N."/>
            <person name="Clum A."/>
            <person name="Dockter R.B."/>
            <person name="Fauchery L."/>
            <person name="Guy J."/>
            <person name="Iotti M."/>
            <person name="Le Tacon F."/>
            <person name="Lindquist E.A."/>
            <person name="Lipzen A."/>
            <person name="Malagnac F."/>
            <person name="Mello A."/>
            <person name="Molinier V."/>
            <person name="Miyauchi S."/>
            <person name="Poulain J."/>
            <person name="Riccioni C."/>
            <person name="Rubini A."/>
            <person name="Sitrit Y."/>
            <person name="Splivallo R."/>
            <person name="Traeger S."/>
            <person name="Wang M."/>
            <person name="Zifcakova L."/>
            <person name="Wipf D."/>
            <person name="Zambonelli A."/>
            <person name="Paolocci F."/>
            <person name="Nowrousian M."/>
            <person name="Ottonello S."/>
            <person name="Baldrian P."/>
            <person name="Spatafora J.W."/>
            <person name="Henrissat B."/>
            <person name="Nagy L.G."/>
            <person name="Aury J.M."/>
            <person name="Wincker P."/>
            <person name="Grigoriev I.V."/>
            <person name="Bonfante P."/>
            <person name="Martin F.M."/>
        </authorList>
    </citation>
    <scope>NUCLEOTIDE SEQUENCE [LARGE SCALE GENOMIC DNA]</scope>
    <source>
        <strain evidence="2 3">RN42</strain>
    </source>
</reference>
<gene>
    <name evidence="2" type="ORF">BJ508DRAFT_21698</name>
</gene>
<keyword evidence="3" id="KW-1185">Reference proteome</keyword>
<proteinExistence type="predicted"/>
<evidence type="ECO:0000256" key="1">
    <source>
        <dbReference type="SAM" id="Phobius"/>
    </source>
</evidence>
<dbReference type="EMBL" id="ML119765">
    <property type="protein sequence ID" value="RPA75372.1"/>
    <property type="molecule type" value="Genomic_DNA"/>
</dbReference>
<keyword evidence="1" id="KW-0472">Membrane</keyword>
<keyword evidence="1" id="KW-1133">Transmembrane helix</keyword>
<evidence type="ECO:0000313" key="2">
    <source>
        <dbReference type="EMBL" id="RPA75372.1"/>
    </source>
</evidence>
<feature type="transmembrane region" description="Helical" evidence="1">
    <location>
        <begin position="12"/>
        <end position="36"/>
    </location>
</feature>
<sequence>MRVGWTLYPVWYLVGGFYRGLAGGVISFLFCAFLLWDRWVVERMDGWWGCLEKRFCTLIKK</sequence>
<accession>A0A3N4HNG1</accession>